<dbReference type="InterPro" id="IPR029063">
    <property type="entry name" value="SAM-dependent_MTases_sf"/>
</dbReference>
<dbReference type="Gene3D" id="3.40.50.150">
    <property type="entry name" value="Vaccinia Virus protein VP39"/>
    <property type="match status" value="1"/>
</dbReference>
<dbReference type="PROSITE" id="PS00092">
    <property type="entry name" value="N6_MTASE"/>
    <property type="match status" value="1"/>
</dbReference>
<dbReference type="InterPro" id="IPR050320">
    <property type="entry name" value="N5-glutamine_MTase"/>
</dbReference>
<sequence length="305" mass="32767">MDAREEALVALGGALRAAGYRFETVTPATHARVVARPSMRDARDLRGALGWSLPFAPDVVPEAILAHLRDADALETLDDGRLRARVRVSTLGEHVFVHSAYPTRDRDAVFFGPDTHRFARLLTRVRRPVERALDLGCGTGAGGIVLAGAAREVVLSDVSERALSHARVNVAIAGITHASIVRADLFDGVAGRFDVIAANPPYLVDDAHRTYRDGGDALGTALAARIVREAIPRLTRGGRLVLYTGVPIVDGRDVLCDAVVPALRAAGAHVERDEIDPDVFGEELERDVYESVERIAAIALIATMP</sequence>
<keyword evidence="1 4" id="KW-0489">Methyltransferase</keyword>
<dbReference type="RefSeq" id="WP_053236340.1">
    <property type="nucleotide sequence ID" value="NZ_CP011125.1"/>
</dbReference>
<accession>A0A0F6W788</accession>
<protein>
    <submittedName>
        <fullName evidence="4">Putative N(5)-glutamine methyltransferase PrmC</fullName>
    </submittedName>
</protein>
<dbReference type="Pfam" id="PF05175">
    <property type="entry name" value="MTS"/>
    <property type="match status" value="1"/>
</dbReference>
<dbReference type="Proteomes" id="UP000034883">
    <property type="component" value="Chromosome"/>
</dbReference>
<evidence type="ECO:0000256" key="2">
    <source>
        <dbReference type="ARBA" id="ARBA00022691"/>
    </source>
</evidence>
<dbReference type="InterPro" id="IPR007848">
    <property type="entry name" value="Small_mtfrase_dom"/>
</dbReference>
<dbReference type="SUPFAM" id="SSF53335">
    <property type="entry name" value="S-adenosyl-L-methionine-dependent methyltransferases"/>
    <property type="match status" value="1"/>
</dbReference>
<dbReference type="PANTHER" id="PTHR18895:SF74">
    <property type="entry name" value="MTRF1L RELEASE FACTOR GLUTAMINE METHYLTRANSFERASE"/>
    <property type="match status" value="1"/>
</dbReference>
<dbReference type="OrthoDB" id="9800643at2"/>
<gene>
    <name evidence="4" type="ORF">DB32_006424</name>
</gene>
<name>A0A0F6W788_9BACT</name>
<dbReference type="PANTHER" id="PTHR18895">
    <property type="entry name" value="HEMK METHYLTRANSFERASE"/>
    <property type="match status" value="1"/>
</dbReference>
<keyword evidence="5" id="KW-1185">Reference proteome</keyword>
<evidence type="ECO:0000256" key="1">
    <source>
        <dbReference type="ARBA" id="ARBA00022603"/>
    </source>
</evidence>
<evidence type="ECO:0000313" key="4">
    <source>
        <dbReference type="EMBL" id="AKF09275.1"/>
    </source>
</evidence>
<dbReference type="EMBL" id="CP011125">
    <property type="protein sequence ID" value="AKF09275.1"/>
    <property type="molecule type" value="Genomic_DNA"/>
</dbReference>
<dbReference type="GO" id="GO:0036009">
    <property type="term" value="F:protein-glutamine N-methyltransferase activity"/>
    <property type="evidence" value="ECO:0007669"/>
    <property type="project" value="TreeGrafter"/>
</dbReference>
<evidence type="ECO:0000259" key="3">
    <source>
        <dbReference type="Pfam" id="PF05175"/>
    </source>
</evidence>
<reference evidence="4 5" key="1">
    <citation type="submission" date="2015-03" db="EMBL/GenBank/DDBJ databases">
        <title>Genome assembly of Sandaracinus amylolyticus DSM 53668.</title>
        <authorList>
            <person name="Sharma G."/>
            <person name="Subramanian S."/>
        </authorList>
    </citation>
    <scope>NUCLEOTIDE SEQUENCE [LARGE SCALE GENOMIC DNA]</scope>
    <source>
        <strain evidence="4 5">DSM 53668</strain>
    </source>
</reference>
<feature type="domain" description="Methyltransferase small" evidence="3">
    <location>
        <begin position="123"/>
        <end position="242"/>
    </location>
</feature>
<dbReference type="GO" id="GO:0003676">
    <property type="term" value="F:nucleic acid binding"/>
    <property type="evidence" value="ECO:0007669"/>
    <property type="project" value="InterPro"/>
</dbReference>
<dbReference type="CDD" id="cd02440">
    <property type="entry name" value="AdoMet_MTases"/>
    <property type="match status" value="1"/>
</dbReference>
<evidence type="ECO:0000313" key="5">
    <source>
        <dbReference type="Proteomes" id="UP000034883"/>
    </source>
</evidence>
<dbReference type="GO" id="GO:0032259">
    <property type="term" value="P:methylation"/>
    <property type="evidence" value="ECO:0007669"/>
    <property type="project" value="UniProtKB-KW"/>
</dbReference>
<organism evidence="4 5">
    <name type="scientific">Sandaracinus amylolyticus</name>
    <dbReference type="NCBI Taxonomy" id="927083"/>
    <lineage>
        <taxon>Bacteria</taxon>
        <taxon>Pseudomonadati</taxon>
        <taxon>Myxococcota</taxon>
        <taxon>Polyangia</taxon>
        <taxon>Polyangiales</taxon>
        <taxon>Sandaracinaceae</taxon>
        <taxon>Sandaracinus</taxon>
    </lineage>
</organism>
<dbReference type="KEGG" id="samy:DB32_006424"/>
<dbReference type="InterPro" id="IPR002052">
    <property type="entry name" value="DNA_methylase_N6_adenine_CS"/>
</dbReference>
<proteinExistence type="predicted"/>
<keyword evidence="2" id="KW-0949">S-adenosyl-L-methionine</keyword>
<dbReference type="AlphaFoldDB" id="A0A0F6W788"/>
<keyword evidence="4" id="KW-0808">Transferase</keyword>
<dbReference type="STRING" id="927083.DB32_006424"/>